<evidence type="ECO:0000313" key="1">
    <source>
        <dbReference type="EMBL" id="VTN10631.1"/>
    </source>
</evidence>
<reference evidence="1 2" key="1">
    <citation type="submission" date="2019-04" db="EMBL/GenBank/DDBJ databases">
        <authorList>
            <consortium name="Pathogen Informatics"/>
        </authorList>
    </citation>
    <scope>NUCLEOTIDE SEQUENCE [LARGE SCALE GENOMIC DNA]</scope>
    <source>
        <strain evidence="1 2">NCTC9185</strain>
    </source>
</reference>
<sequence>MAIILANIIAHRLTIVALAQQLAELRQSLTVVMVLLRNGQALVQVTFGGGKMACQQRRIAFQSQIVLDSGPHFRVLLRC</sequence>
<dbReference type="EMBL" id="CABDVU010000001">
    <property type="protein sequence ID" value="VTN10631.1"/>
    <property type="molecule type" value="Genomic_DNA"/>
</dbReference>
<organism evidence="1 2">
    <name type="scientific">Raoultella terrigena</name>
    <name type="common">Klebsiella terrigena</name>
    <dbReference type="NCBI Taxonomy" id="577"/>
    <lineage>
        <taxon>Bacteria</taxon>
        <taxon>Pseudomonadati</taxon>
        <taxon>Pseudomonadota</taxon>
        <taxon>Gammaproteobacteria</taxon>
        <taxon>Enterobacterales</taxon>
        <taxon>Enterobacteriaceae</taxon>
        <taxon>Klebsiella/Raoultella group</taxon>
        <taxon>Raoultella</taxon>
    </lineage>
</organism>
<dbReference type="AlphaFoldDB" id="A0A4U9CZ29"/>
<accession>A0A4U9CZ29</accession>
<gene>
    <name evidence="1" type="ORF">NCTC9185_02554</name>
</gene>
<name>A0A4U9CZ29_RAOTE</name>
<dbReference type="Proteomes" id="UP000339249">
    <property type="component" value="Unassembled WGS sequence"/>
</dbReference>
<proteinExistence type="predicted"/>
<protein>
    <submittedName>
        <fullName evidence="1">Uncharacterized protein</fullName>
    </submittedName>
</protein>
<evidence type="ECO:0000313" key="2">
    <source>
        <dbReference type="Proteomes" id="UP000339249"/>
    </source>
</evidence>